<dbReference type="Gene3D" id="3.40.50.300">
    <property type="entry name" value="P-loop containing nucleotide triphosphate hydrolases"/>
    <property type="match status" value="1"/>
</dbReference>
<dbReference type="OrthoDB" id="9778498at2"/>
<dbReference type="PATRIC" id="fig|1070130.3.peg.573"/>
<evidence type="ECO:0000259" key="2">
    <source>
        <dbReference type="Pfam" id="PF17396"/>
    </source>
</evidence>
<dbReference type="AlphaFoldDB" id="A0A143WTP2"/>
<proteinExistence type="predicted"/>
<evidence type="ECO:0000259" key="1">
    <source>
        <dbReference type="Pfam" id="PF07755"/>
    </source>
</evidence>
<accession>A0A143WTP2</accession>
<dbReference type="InterPro" id="IPR035402">
    <property type="entry name" value="DgcN-like_N"/>
</dbReference>
<dbReference type="InterPro" id="IPR035086">
    <property type="entry name" value="DgcN-like_C"/>
</dbReference>
<dbReference type="NCBIfam" id="NF041892">
    <property type="entry name" value="DgcN"/>
    <property type="match status" value="1"/>
</dbReference>
<dbReference type="PANTHER" id="PTHR40690">
    <property type="entry name" value="GLL3100 PROTEIN"/>
    <property type="match status" value="1"/>
</dbReference>
<keyword evidence="4" id="KW-1185">Reference proteome</keyword>
<dbReference type="RefSeq" id="WP_067498207.1">
    <property type="nucleotide sequence ID" value="NZ_LN999832.1"/>
</dbReference>
<feature type="domain" description="D-glutamate N-acetyltransferase-like N-terminal" evidence="2">
    <location>
        <begin position="53"/>
        <end position="124"/>
    </location>
</feature>
<evidence type="ECO:0000313" key="3">
    <source>
        <dbReference type="EMBL" id="CUX96219.1"/>
    </source>
</evidence>
<name>A0A143WTP2_9ENTR</name>
<dbReference type="InterPro" id="IPR011669">
    <property type="entry name" value="DgcN-like"/>
</dbReference>
<dbReference type="InterPro" id="IPR027417">
    <property type="entry name" value="P-loop_NTPase"/>
</dbReference>
<dbReference type="Proteomes" id="UP000095665">
    <property type="component" value="Chromosome I"/>
</dbReference>
<sequence length="335" mass="36439">MLIPKPYLLFLGDITDPLAEKTARGIQVWRPDYCLGQLRLPGCTVSLGLDDFSVEAAWAAGAKTLVLGVANAGGFLPQHWIDTIRSAICTGMNVVSGLHEKLSSMPELAKLAKQRGVTLFDIRHIRPNLRVGNGKQRSGKRILTVGTDCSVGKMYASLALEEDMRKRGMDVNFRATGQTGILIAGEGIAIDAIVADFISGAVEALSPANNINHWDIIEGQGSLFHPSYAGVSMGLLHGAQPQWLVMCHEMNRLHMRHLPHQPMVKLDVCVDANLRAAAVTCRNVKLAGFAINTSNVSNSKARNYCHLLRKRFGVPATDPLRFGIGEITTLLQKQT</sequence>
<dbReference type="EMBL" id="LN999832">
    <property type="protein sequence ID" value="CUX96219.1"/>
    <property type="molecule type" value="Genomic_DNA"/>
</dbReference>
<gene>
    <name evidence="3" type="ORF">FVIR_GE00362</name>
</gene>
<organism evidence="3 4">
    <name type="scientific">Candidatus Gullanella endobia</name>
    <dbReference type="NCBI Taxonomy" id="1070130"/>
    <lineage>
        <taxon>Bacteria</taxon>
        <taxon>Pseudomonadati</taxon>
        <taxon>Pseudomonadota</taxon>
        <taxon>Gammaproteobacteria</taxon>
        <taxon>Enterobacterales</taxon>
        <taxon>Enterobacteriaceae</taxon>
        <taxon>Candidatus Gullanella</taxon>
    </lineage>
</organism>
<reference evidence="4" key="1">
    <citation type="submission" date="2016-01" db="EMBL/GenBank/DDBJ databases">
        <authorList>
            <person name="Husnik F."/>
        </authorList>
    </citation>
    <scope>NUCLEOTIDE SEQUENCE [LARGE SCALE GENOMIC DNA]</scope>
</reference>
<dbReference type="Gene3D" id="3.40.50.720">
    <property type="entry name" value="NAD(P)-binding Rossmann-like Domain"/>
    <property type="match status" value="1"/>
</dbReference>
<dbReference type="Pfam" id="PF07755">
    <property type="entry name" value="DUF1611"/>
    <property type="match status" value="1"/>
</dbReference>
<dbReference type="PIRSF" id="PIRSF026760">
    <property type="entry name" value="UCP026760"/>
    <property type="match status" value="1"/>
</dbReference>
<dbReference type="SUPFAM" id="SSF52540">
    <property type="entry name" value="P-loop containing nucleoside triphosphate hydrolases"/>
    <property type="match status" value="1"/>
</dbReference>
<dbReference type="KEGG" id="ged:FVIR_GE00362"/>
<feature type="domain" description="D-glutamate N-acetyltransferase-like C-terminal" evidence="1">
    <location>
        <begin position="131"/>
        <end position="327"/>
    </location>
</feature>
<dbReference type="PANTHER" id="PTHR40690:SF1">
    <property type="entry name" value="DUF1611 DOMAIN-CONTAINING PROTEIN"/>
    <property type="match status" value="1"/>
</dbReference>
<evidence type="ECO:0000313" key="4">
    <source>
        <dbReference type="Proteomes" id="UP000095665"/>
    </source>
</evidence>
<dbReference type="Pfam" id="PF17396">
    <property type="entry name" value="DUF1611_N"/>
    <property type="match status" value="1"/>
</dbReference>
<protein>
    <submittedName>
        <fullName evidence="3">Dithiobiotin synthetase</fullName>
    </submittedName>
</protein>